<accession>A0AAV7JNR7</accession>
<dbReference type="GO" id="GO:0006887">
    <property type="term" value="P:exocytosis"/>
    <property type="evidence" value="ECO:0007669"/>
    <property type="project" value="UniProtKB-KW"/>
</dbReference>
<evidence type="ECO:0000259" key="9">
    <source>
        <dbReference type="PROSITE" id="PS51258"/>
    </source>
</evidence>
<protein>
    <submittedName>
        <fullName evidence="11">BAI1-associated protein 3-like</fullName>
    </submittedName>
</protein>
<dbReference type="Pfam" id="PF00168">
    <property type="entry name" value="C2"/>
    <property type="match status" value="2"/>
</dbReference>
<evidence type="ECO:0000256" key="6">
    <source>
        <dbReference type="ARBA" id="ARBA00022753"/>
    </source>
</evidence>
<feature type="domain" description="MHD1" evidence="9">
    <location>
        <begin position="647"/>
        <end position="768"/>
    </location>
</feature>
<dbReference type="PROSITE" id="PS50004">
    <property type="entry name" value="C2"/>
    <property type="match status" value="1"/>
</dbReference>
<dbReference type="InterPro" id="IPR014772">
    <property type="entry name" value="Munc13_dom-2"/>
</dbReference>
<evidence type="ECO:0000256" key="5">
    <source>
        <dbReference type="ARBA" id="ARBA00022490"/>
    </source>
</evidence>
<dbReference type="PROSITE" id="PS51259">
    <property type="entry name" value="MHD2"/>
    <property type="match status" value="1"/>
</dbReference>
<feature type="domain" description="C2" evidence="8">
    <location>
        <begin position="170"/>
        <end position="317"/>
    </location>
</feature>
<keyword evidence="5" id="KW-0963">Cytoplasm</keyword>
<dbReference type="GO" id="GO:0005770">
    <property type="term" value="C:late endosome"/>
    <property type="evidence" value="ECO:0007669"/>
    <property type="project" value="UniProtKB-SubCell"/>
</dbReference>
<dbReference type="Gene3D" id="2.60.40.150">
    <property type="entry name" value="C2 domain"/>
    <property type="match status" value="2"/>
</dbReference>
<dbReference type="InterPro" id="IPR000008">
    <property type="entry name" value="C2_dom"/>
</dbReference>
<dbReference type="SMART" id="SM00239">
    <property type="entry name" value="C2"/>
    <property type="match status" value="2"/>
</dbReference>
<dbReference type="SUPFAM" id="SSF49562">
    <property type="entry name" value="C2 domain (Calcium/lipid-binding domain, CaLB)"/>
    <property type="match status" value="2"/>
</dbReference>
<dbReference type="PANTHER" id="PTHR45999">
    <property type="entry name" value="UNC-13-4A, ISOFORM B"/>
    <property type="match status" value="1"/>
</dbReference>
<evidence type="ECO:0000256" key="4">
    <source>
        <dbReference type="ARBA" id="ARBA00022483"/>
    </source>
</evidence>
<comment type="caution">
    <text evidence="11">The sequence shown here is derived from an EMBL/GenBank/DDBJ whole genome shotgun (WGS) entry which is preliminary data.</text>
</comment>
<dbReference type="GO" id="GO:0099503">
    <property type="term" value="C:secretory vesicle"/>
    <property type="evidence" value="ECO:0007669"/>
    <property type="project" value="TreeGrafter"/>
</dbReference>
<dbReference type="InterPro" id="IPR035892">
    <property type="entry name" value="C2_domain_sf"/>
</dbReference>
<dbReference type="AlphaFoldDB" id="A0AAV7JNR7"/>
<gene>
    <name evidence="11" type="ORF">LOD99_5903</name>
</gene>
<feature type="compositionally biased region" description="Basic and acidic residues" evidence="7">
    <location>
        <begin position="145"/>
        <end position="155"/>
    </location>
</feature>
<organism evidence="11 12">
    <name type="scientific">Oopsacas minuta</name>
    <dbReference type="NCBI Taxonomy" id="111878"/>
    <lineage>
        <taxon>Eukaryota</taxon>
        <taxon>Metazoa</taxon>
        <taxon>Porifera</taxon>
        <taxon>Hexactinellida</taxon>
        <taxon>Hexasterophora</taxon>
        <taxon>Lyssacinosida</taxon>
        <taxon>Leucopsacidae</taxon>
        <taxon>Oopsacas</taxon>
    </lineage>
</organism>
<evidence type="ECO:0000256" key="7">
    <source>
        <dbReference type="SAM" id="MobiDB-lite"/>
    </source>
</evidence>
<evidence type="ECO:0000259" key="10">
    <source>
        <dbReference type="PROSITE" id="PS51259"/>
    </source>
</evidence>
<dbReference type="InterPro" id="IPR014770">
    <property type="entry name" value="Munc13_1"/>
</dbReference>
<keyword evidence="6" id="KW-0967">Endosome</keyword>
<evidence type="ECO:0000259" key="8">
    <source>
        <dbReference type="PROSITE" id="PS50004"/>
    </source>
</evidence>
<evidence type="ECO:0000256" key="3">
    <source>
        <dbReference type="ARBA" id="ARBA00005823"/>
    </source>
</evidence>
<keyword evidence="4" id="KW-0268">Exocytosis</keyword>
<sequence>MESVLLHTNLKKRTSIASQMAFGSQEFIGSVPLTIHESSSGDSNSAHTGLSDTKITANELYSLSNLIIHKKSSYFSTNILPLLKHIEQNSVNKVAQHNEGLKASKLTLETKKEMFLLTVRANKCLTSSKEHEAQLILTRTGTPTNRRESRKESRDTQSVTTKIQKMLNTTPRQIEDWTNEIEAMTQVERWIEITVEEASGLFQAEGAGLERAEQPNPFCKFGLMAQHEAFANNKKSKATNWDACDSICITNAKQTTNNPKWRDSFKIPLFPNRNLIVMEVWDQQSPNLEQSRRRRGKCIMVRSKKKDIGSQYIGRCTFDVSNVGGEKESQTAKLLSHSGKSIRGSLQVSTQVITTSHDDALEQLKKGDHGLELFQLILTEWGRSQLASGKTSLDNALPDSLLVLLKKIAELLGLSHFQQSLAFWPYYTDYLVQHSNNREQLTSSLFTISSLWEEEGQRLSQAQLNSFKNSLMKIYNHDLALIERARVLFPPNNQAAVHSLTNITKCLQQIFKFLKKLEMIGEEVDFKAELLARVEKDVTDWFSTVLSNAQPKFASNDELDQSSSLADVLQVLAQDLADSLKFYPNAFGKLGINYFETSLIIYDREINNAIKEYFNSYDLNSYFGENNDYEDDLDDVCERTQCSLSLFRLYIGIRNLVAFKQFSSDTNIELSLEKYHSLFKQFVRTWIDSLRYLTHIHTETISLETEVQTYQELNIKISVSALEILQIFEHCHDFYEKIQWPYIEDSFNFAVRVTEIIRDSAKLYVHYERERIKNETQRMLTKGGGFEVCEDLCLALNNCQYVIHYLEQARSLEKWTRLTDCFPLQASSFIETIEGLYDESIREVKAFMRQMIESLAFAFQKQFKQYFVGFMAKPDVIEIKKAIYDQQNWLENNIASTKVHLPNTIAPLMIEQMWMSVLRVIMPYREDVTKCERQYSKMFDAIGILFELFSSKGQLPRDTLCSYEYNLIYDYFKLHTISTTKLIRAYCKELVQTDRIPTEDLGTLTFSAMYSGKSGKLEVNFIKAAGLNFLEDYQSYKACVKLSVFPEQNHVDSGKTKVFNSGTNPTILQEVSIGIPGEIMNKEGVLLLLSIHSEASKDSAFGGSVYFPLCSVQQFSDASERDKTVKPESLTLPFTLPISSDILTVLHERTNEKAATSFLKKLNKRKLTDKTKGSILRIRNCDSPESIRGDKKGRFLSKLKL</sequence>
<comment type="similarity">
    <text evidence="3">Belongs to the unc-13 family.</text>
</comment>
<evidence type="ECO:0000256" key="2">
    <source>
        <dbReference type="ARBA" id="ARBA00004603"/>
    </source>
</evidence>
<evidence type="ECO:0000256" key="1">
    <source>
        <dbReference type="ARBA" id="ARBA00004496"/>
    </source>
</evidence>
<evidence type="ECO:0000313" key="12">
    <source>
        <dbReference type="Proteomes" id="UP001165289"/>
    </source>
</evidence>
<evidence type="ECO:0000313" key="11">
    <source>
        <dbReference type="EMBL" id="KAI6650466.1"/>
    </source>
</evidence>
<dbReference type="Proteomes" id="UP001165289">
    <property type="component" value="Unassembled WGS sequence"/>
</dbReference>
<comment type="subcellular location">
    <subcellularLocation>
        <location evidence="1">Cytoplasm</location>
    </subcellularLocation>
    <subcellularLocation>
        <location evidence="2">Late endosome</location>
    </subcellularLocation>
</comment>
<name>A0AAV7JNR7_9METZ</name>
<dbReference type="PANTHER" id="PTHR45999:SF4">
    <property type="entry name" value="UNC-13-4A, ISOFORM B"/>
    <property type="match status" value="1"/>
</dbReference>
<proteinExistence type="inferred from homology"/>
<reference evidence="11 12" key="1">
    <citation type="journal article" date="2023" name="BMC Biol.">
        <title>The compact genome of the sponge Oopsacas minuta (Hexactinellida) is lacking key metazoan core genes.</title>
        <authorList>
            <person name="Santini S."/>
            <person name="Schenkelaars Q."/>
            <person name="Jourda C."/>
            <person name="Duchesne M."/>
            <person name="Belahbib H."/>
            <person name="Rocher C."/>
            <person name="Selva M."/>
            <person name="Riesgo A."/>
            <person name="Vervoort M."/>
            <person name="Leys S.P."/>
            <person name="Kodjabachian L."/>
            <person name="Le Bivic A."/>
            <person name="Borchiellini C."/>
            <person name="Claverie J.M."/>
            <person name="Renard E."/>
        </authorList>
    </citation>
    <scope>NUCLEOTIDE SEQUENCE [LARGE SCALE GENOMIC DNA]</scope>
    <source>
        <strain evidence="11">SPO-2</strain>
    </source>
</reference>
<dbReference type="Gene3D" id="1.10.357.50">
    <property type="match status" value="1"/>
</dbReference>
<feature type="domain" description="MHD2" evidence="10">
    <location>
        <begin position="880"/>
        <end position="986"/>
    </location>
</feature>
<feature type="region of interest" description="Disordered" evidence="7">
    <location>
        <begin position="135"/>
        <end position="158"/>
    </location>
</feature>
<keyword evidence="12" id="KW-1185">Reference proteome</keyword>
<dbReference type="PROSITE" id="PS51258">
    <property type="entry name" value="MHD1"/>
    <property type="match status" value="1"/>
</dbReference>
<dbReference type="InterPro" id="IPR052095">
    <property type="entry name" value="UNC-13_domain"/>
</dbReference>
<dbReference type="EMBL" id="JAKMXF010000311">
    <property type="protein sequence ID" value="KAI6650466.1"/>
    <property type="molecule type" value="Genomic_DNA"/>
</dbReference>